<evidence type="ECO:0000256" key="2">
    <source>
        <dbReference type="ARBA" id="ARBA00022553"/>
    </source>
</evidence>
<dbReference type="InterPro" id="IPR019734">
    <property type="entry name" value="TPR_rpt"/>
</dbReference>
<dbReference type="SMART" id="SM00028">
    <property type="entry name" value="TPR"/>
    <property type="match status" value="5"/>
</dbReference>
<dbReference type="InterPro" id="IPR036736">
    <property type="entry name" value="ACP-like_sf"/>
</dbReference>
<evidence type="ECO:0000256" key="3">
    <source>
        <dbReference type="SAM" id="MobiDB-lite"/>
    </source>
</evidence>
<keyword evidence="1" id="KW-0596">Phosphopantetheine</keyword>
<dbReference type="SMART" id="SM00823">
    <property type="entry name" value="PKS_PP"/>
    <property type="match status" value="1"/>
</dbReference>
<feature type="domain" description="Carrier" evidence="4">
    <location>
        <begin position="529"/>
        <end position="603"/>
    </location>
</feature>
<dbReference type="PANTHER" id="PTHR10098:SF108">
    <property type="entry name" value="TETRATRICOPEPTIDE REPEAT PROTEIN 28"/>
    <property type="match status" value="1"/>
</dbReference>
<reference evidence="5" key="1">
    <citation type="submission" date="2021-01" db="EMBL/GenBank/DDBJ databases">
        <authorList>
            <person name="Corre E."/>
            <person name="Pelletier E."/>
            <person name="Niang G."/>
            <person name="Scheremetjew M."/>
            <person name="Finn R."/>
            <person name="Kale V."/>
            <person name="Holt S."/>
            <person name="Cochrane G."/>
            <person name="Meng A."/>
            <person name="Brown T."/>
            <person name="Cohen L."/>
        </authorList>
    </citation>
    <scope>NUCLEOTIDE SEQUENCE</scope>
    <source>
        <strain evidence="5">Pbaha01</strain>
    </source>
</reference>
<dbReference type="InterPro" id="IPR009081">
    <property type="entry name" value="PP-bd_ACP"/>
</dbReference>
<dbReference type="InterPro" id="IPR020806">
    <property type="entry name" value="PKS_PP-bd"/>
</dbReference>
<evidence type="ECO:0000256" key="1">
    <source>
        <dbReference type="ARBA" id="ARBA00022450"/>
    </source>
</evidence>
<feature type="region of interest" description="Disordered" evidence="3">
    <location>
        <begin position="354"/>
        <end position="376"/>
    </location>
</feature>
<organism evidence="5">
    <name type="scientific">Pyrodinium bahamense</name>
    <dbReference type="NCBI Taxonomy" id="73915"/>
    <lineage>
        <taxon>Eukaryota</taxon>
        <taxon>Sar</taxon>
        <taxon>Alveolata</taxon>
        <taxon>Dinophyceae</taxon>
        <taxon>Gonyaulacales</taxon>
        <taxon>Pyrocystaceae</taxon>
        <taxon>Pyrodinium</taxon>
    </lineage>
</organism>
<dbReference type="Gene3D" id="1.10.1200.10">
    <property type="entry name" value="ACP-like"/>
    <property type="match status" value="1"/>
</dbReference>
<sequence length="901" mass="99556">MEDPQEAKRYASEASALSRRVGFVRGEVEAVQTLVTIQTERGDRQDAVQQAREGVSWSRRSGARRAEAAALDVLVGAHLAGREHEAALRTGWEAMEIMRDLGDRRAHAASLLRVSMLHLVNSQEDWAMEAVHEATEIAKELEDRKAEARALYTLVHVHLEKNETKEALAVAHRAERLFKETSDKRMMASTLLTAMRVHLAEGNAKYAVASAQRAMGYFEEAADRKGAAGASLAMASVHFETQAFERALKAARRAQNILDKVGHMRSQAVALHMIAGAYLSANDPDEAIRYSSEMRSLCKKVQDRKGEGHAMHIFTRANLGLIWKEVDKLEQFRPPEDLNNEEEDEAQVKLNYGFPGVSTDRRERPQEKDQRWDRAQEQHTRIMEAMDKALNVAKEAAAVAKKSDDKELQGMTLFSLGQVQLLAGKLEDALKTVTEAVSLGESSGEQHAHALALILMGEVHFANQRVGEAVDAAERGLKLCKKIGDWAGEDYAKKVLEVILGEPAPGIDEDGADSHGGDAVQVFQGLDPAFVRAELRDQVNQLVGVDDGDTADDTPLMDSGMDSLSSVEFRNTVAKEFKMNLPATLTFDFPSIKSLTEFIVEQSKADMPGERSSGGSDGRSTQKSGIKAGGGGAAKQQADAMKANDKRIRRPCVTGTWDNWGVHEMAYDAKERCYQVTVRLGRNNWESFQIIYDEDWKRCVYPDQKDATPHAPHKLLGPDDDNNGKNWTVGLHQNDKGGEGVCFQIKLFEGEGGIASKVDWVRLGTGSPNVLEASKPKATGLTRNTPYVVGTMNNWGEPLAMTWTADGGFFQYRLTIGSQGWESFQILLNGEWRRCLHPDKKDGCPHSQYQLMGPDNDGNGKNWTIGRHPLDQGGPGVTYQIRLFMKGGEEGIPRSVDWVRA</sequence>
<dbReference type="PROSITE" id="PS50075">
    <property type="entry name" value="CARRIER"/>
    <property type="match status" value="1"/>
</dbReference>
<keyword evidence="2" id="KW-0597">Phosphoprotein</keyword>
<feature type="compositionally biased region" description="Basic and acidic residues" evidence="3">
    <location>
        <begin position="359"/>
        <end position="376"/>
    </location>
</feature>
<feature type="region of interest" description="Disordered" evidence="3">
    <location>
        <begin position="603"/>
        <end position="643"/>
    </location>
</feature>
<evidence type="ECO:0000259" key="4">
    <source>
        <dbReference type="PROSITE" id="PS50075"/>
    </source>
</evidence>
<accession>A0A7S0B8A8</accession>
<dbReference type="AlphaFoldDB" id="A0A7S0B8A8"/>
<dbReference type="Gene3D" id="1.25.40.10">
    <property type="entry name" value="Tetratricopeptide repeat domain"/>
    <property type="match status" value="3"/>
</dbReference>
<dbReference type="SUPFAM" id="SSF48452">
    <property type="entry name" value="TPR-like"/>
    <property type="match status" value="2"/>
</dbReference>
<evidence type="ECO:0000313" key="5">
    <source>
        <dbReference type="EMBL" id="CAD8386449.1"/>
    </source>
</evidence>
<dbReference type="Pfam" id="PF00550">
    <property type="entry name" value="PP-binding"/>
    <property type="match status" value="1"/>
</dbReference>
<dbReference type="InterPro" id="IPR011990">
    <property type="entry name" value="TPR-like_helical_dom_sf"/>
</dbReference>
<dbReference type="SMART" id="SM01294">
    <property type="entry name" value="PKS_PP_betabranch"/>
    <property type="match status" value="1"/>
</dbReference>
<dbReference type="SUPFAM" id="SSF47336">
    <property type="entry name" value="ACP-like"/>
    <property type="match status" value="1"/>
</dbReference>
<dbReference type="EMBL" id="HBEG01049439">
    <property type="protein sequence ID" value="CAD8386449.1"/>
    <property type="molecule type" value="Transcribed_RNA"/>
</dbReference>
<proteinExistence type="predicted"/>
<gene>
    <name evidence="5" type="ORF">PBAH0796_LOCUS30137</name>
</gene>
<dbReference type="GO" id="GO:0031177">
    <property type="term" value="F:phosphopantetheine binding"/>
    <property type="evidence" value="ECO:0007669"/>
    <property type="project" value="InterPro"/>
</dbReference>
<name>A0A7S0B8A8_9DINO</name>
<protein>
    <recommendedName>
        <fullName evidence="4">Carrier domain-containing protein</fullName>
    </recommendedName>
</protein>
<dbReference type="PANTHER" id="PTHR10098">
    <property type="entry name" value="RAPSYN-RELATED"/>
    <property type="match status" value="1"/>
</dbReference>
<feature type="compositionally biased region" description="Low complexity" evidence="3">
    <location>
        <begin position="610"/>
        <end position="626"/>
    </location>
</feature>